<dbReference type="Pfam" id="PF16003">
    <property type="entry name" value="DUF4776"/>
    <property type="match status" value="1"/>
</dbReference>
<accession>A0A1K1Q7L8</accession>
<gene>
    <name evidence="3" type="ORF">SAMN02910323_2445</name>
</gene>
<dbReference type="RefSeq" id="WP_072306736.1">
    <property type="nucleotide sequence ID" value="NZ_FPJA01000010.1"/>
</dbReference>
<name>A0A1K1Q7L8_SELRU</name>
<evidence type="ECO:0000256" key="1">
    <source>
        <dbReference type="SAM" id="Phobius"/>
    </source>
</evidence>
<evidence type="ECO:0000259" key="2">
    <source>
        <dbReference type="Pfam" id="PF16003"/>
    </source>
</evidence>
<organism evidence="3 4">
    <name type="scientific">Selenomonas ruminantium</name>
    <dbReference type="NCBI Taxonomy" id="971"/>
    <lineage>
        <taxon>Bacteria</taxon>
        <taxon>Bacillati</taxon>
        <taxon>Bacillota</taxon>
        <taxon>Negativicutes</taxon>
        <taxon>Selenomonadales</taxon>
        <taxon>Selenomonadaceae</taxon>
        <taxon>Selenomonas</taxon>
    </lineage>
</organism>
<proteinExistence type="predicted"/>
<keyword evidence="4" id="KW-1185">Reference proteome</keyword>
<keyword evidence="1" id="KW-0472">Membrane</keyword>
<reference evidence="4" key="1">
    <citation type="submission" date="2016-11" db="EMBL/GenBank/DDBJ databases">
        <authorList>
            <person name="Varghese N."/>
            <person name="Submissions S."/>
        </authorList>
    </citation>
    <scope>NUCLEOTIDE SEQUENCE [LARGE SCALE GENOMIC DNA]</scope>
    <source>
        <strain evidence="4">C3</strain>
    </source>
</reference>
<protein>
    <recommendedName>
        <fullName evidence="2">DUF4776 domain-containing protein</fullName>
    </recommendedName>
</protein>
<keyword evidence="1" id="KW-0812">Transmembrane</keyword>
<dbReference type="EMBL" id="FPJA01000010">
    <property type="protein sequence ID" value="SFW55962.1"/>
    <property type="molecule type" value="Genomic_DNA"/>
</dbReference>
<sequence length="425" mass="48660">MSSKNYIKCQTCGHTTEINKEFFVKVLGGAAIIGGWKAWIGYIFAGTGFAFAICVAIVAGGVAMMAYSEEITQWLSERYACPKCGGKKWRMMTAGEKDSEIRRNHTETLNEILKRQNSKLNDDIKEGINYVRKEQGKVHKDIKCGFSNVTKGQEEIRKGIDKISARIDTISESLKVYKKITDERIANAYSQEEREYFINEFTNQVIDKIEACFKNQRDSNRYKSEENNLKFIFGNEWGKLSDTSKKSLITAKILFNDMSMSEKSMDYSGVCILVAKAFEIELKDRFFSQFISYLEIKHGNDYSKWPFVLIKDGKRKPKESYEFTLGSVVPLFCIKKGKKISSSTFNVSKKAIQCYCEEVLFTSKSKKDIDASLIELAQNINIVREKYRNPAAHTRALAREDAQQCFNDIVDMEQMLINFLKMCKA</sequence>
<feature type="transmembrane region" description="Helical" evidence="1">
    <location>
        <begin position="42"/>
        <end position="67"/>
    </location>
</feature>
<keyword evidence="1" id="KW-1133">Transmembrane helix</keyword>
<dbReference type="Proteomes" id="UP000182958">
    <property type="component" value="Unassembled WGS sequence"/>
</dbReference>
<feature type="domain" description="DUF4776" evidence="2">
    <location>
        <begin position="73"/>
        <end position="225"/>
    </location>
</feature>
<dbReference type="InterPro" id="IPR031949">
    <property type="entry name" value="DUF4776"/>
</dbReference>
<dbReference type="AlphaFoldDB" id="A0A1K1Q7L8"/>
<evidence type="ECO:0000313" key="4">
    <source>
        <dbReference type="Proteomes" id="UP000182958"/>
    </source>
</evidence>
<evidence type="ECO:0000313" key="3">
    <source>
        <dbReference type="EMBL" id="SFW55962.1"/>
    </source>
</evidence>